<dbReference type="PRINTS" id="PR00625">
    <property type="entry name" value="JDOMAIN"/>
</dbReference>
<dbReference type="InterPro" id="IPR036869">
    <property type="entry name" value="J_dom_sf"/>
</dbReference>
<feature type="domain" description="J" evidence="4">
    <location>
        <begin position="16"/>
        <end position="79"/>
    </location>
</feature>
<proteinExistence type="predicted"/>
<evidence type="ECO:0000256" key="3">
    <source>
        <dbReference type="ARBA" id="ARBA00023186"/>
    </source>
</evidence>
<accession>A0A6C0IV73</accession>
<evidence type="ECO:0000259" key="4">
    <source>
        <dbReference type="PROSITE" id="PS50076"/>
    </source>
</evidence>
<dbReference type="PROSITE" id="PS50076">
    <property type="entry name" value="DNAJ_2"/>
    <property type="match status" value="1"/>
</dbReference>
<dbReference type="InterPro" id="IPR001623">
    <property type="entry name" value="DnaJ_domain"/>
</dbReference>
<dbReference type="AlphaFoldDB" id="A0A6C0IV73"/>
<reference evidence="5" key="1">
    <citation type="journal article" date="2020" name="Nature">
        <title>Giant virus diversity and host interactions through global metagenomics.</title>
        <authorList>
            <person name="Schulz F."/>
            <person name="Roux S."/>
            <person name="Paez-Espino D."/>
            <person name="Jungbluth S."/>
            <person name="Walsh D.A."/>
            <person name="Denef V.J."/>
            <person name="McMahon K.D."/>
            <person name="Konstantinidis K.T."/>
            <person name="Eloe-Fadrosh E.A."/>
            <person name="Kyrpides N.C."/>
            <person name="Woyke T."/>
        </authorList>
    </citation>
    <scope>NUCLEOTIDE SEQUENCE</scope>
    <source>
        <strain evidence="5">GVMAG-M-3300024302-11</strain>
    </source>
</reference>
<dbReference type="GO" id="GO:0000390">
    <property type="term" value="P:spliceosomal complex disassembly"/>
    <property type="evidence" value="ECO:0007669"/>
    <property type="project" value="TreeGrafter"/>
</dbReference>
<dbReference type="Gene3D" id="1.10.287.110">
    <property type="entry name" value="DnaJ domain"/>
    <property type="match status" value="1"/>
</dbReference>
<evidence type="ECO:0000256" key="2">
    <source>
        <dbReference type="ARBA" id="ARBA00022490"/>
    </source>
</evidence>
<evidence type="ECO:0000256" key="1">
    <source>
        <dbReference type="ARBA" id="ARBA00004496"/>
    </source>
</evidence>
<dbReference type="PANTHER" id="PTHR44313:SF1">
    <property type="entry name" value="DNAJ HOMOLOG SUBFAMILY C MEMBER 17"/>
    <property type="match status" value="1"/>
</dbReference>
<dbReference type="PANTHER" id="PTHR44313">
    <property type="entry name" value="DNAJ HOMOLOG SUBFAMILY C MEMBER 17"/>
    <property type="match status" value="1"/>
</dbReference>
<dbReference type="InterPro" id="IPR018253">
    <property type="entry name" value="DnaJ_domain_CS"/>
</dbReference>
<sequence length="271" mass="31831">MSKHVIEINFDQLKFNLYELLNVSSDVTEKQIKKSYRKLIIKFHPDKNNIIDEDIYNHLTLANQILTNTETRKKYDIWLKSFGEDGISHDNLKTNFENSSSQLKMHFPSMPSEAKQLYHEKADKMNLKHGLNNNWDDESTLSRYERKKSELDNIIQVSGERITSKKNFKNEFNKKFNDFKIDNKNQQIMVSHSNQQIAEYNGQLVGNECLSITSYDLLYSEDSIQTNNYSSLDRAFMLQPKIIFDEKDVGDKMEEYNNLSSDLSNLYPKPK</sequence>
<dbReference type="GO" id="GO:0005681">
    <property type="term" value="C:spliceosomal complex"/>
    <property type="evidence" value="ECO:0007669"/>
    <property type="project" value="TreeGrafter"/>
</dbReference>
<organism evidence="5">
    <name type="scientific">viral metagenome</name>
    <dbReference type="NCBI Taxonomy" id="1070528"/>
    <lineage>
        <taxon>unclassified sequences</taxon>
        <taxon>metagenomes</taxon>
        <taxon>organismal metagenomes</taxon>
    </lineage>
</organism>
<dbReference type="InterPro" id="IPR052094">
    <property type="entry name" value="Pre-mRNA-splicing_ERAD"/>
</dbReference>
<evidence type="ECO:0000313" key="5">
    <source>
        <dbReference type="EMBL" id="QHT96549.1"/>
    </source>
</evidence>
<protein>
    <recommendedName>
        <fullName evidence="4">J domain-containing protein</fullName>
    </recommendedName>
</protein>
<dbReference type="SUPFAM" id="SSF46565">
    <property type="entry name" value="Chaperone J-domain"/>
    <property type="match status" value="1"/>
</dbReference>
<keyword evidence="3" id="KW-0143">Chaperone</keyword>
<keyword evidence="2" id="KW-0963">Cytoplasm</keyword>
<dbReference type="PROSITE" id="PS00636">
    <property type="entry name" value="DNAJ_1"/>
    <property type="match status" value="1"/>
</dbReference>
<dbReference type="GO" id="GO:0005737">
    <property type="term" value="C:cytoplasm"/>
    <property type="evidence" value="ECO:0007669"/>
    <property type="project" value="UniProtKB-SubCell"/>
</dbReference>
<dbReference type="Pfam" id="PF00226">
    <property type="entry name" value="DnaJ"/>
    <property type="match status" value="1"/>
</dbReference>
<name>A0A6C0IV73_9ZZZZ</name>
<dbReference type="EMBL" id="MN740259">
    <property type="protein sequence ID" value="QHT96549.1"/>
    <property type="molecule type" value="Genomic_DNA"/>
</dbReference>
<dbReference type="CDD" id="cd06257">
    <property type="entry name" value="DnaJ"/>
    <property type="match status" value="1"/>
</dbReference>
<dbReference type="SMART" id="SM00271">
    <property type="entry name" value="DnaJ"/>
    <property type="match status" value="1"/>
</dbReference>
<comment type="subcellular location">
    <subcellularLocation>
        <location evidence="1">Cytoplasm</location>
    </subcellularLocation>
</comment>